<dbReference type="GO" id="GO:0005524">
    <property type="term" value="F:ATP binding"/>
    <property type="evidence" value="ECO:0007669"/>
    <property type="project" value="UniProtKB-KW"/>
</dbReference>
<feature type="domain" description="Protein kinase" evidence="10">
    <location>
        <begin position="417"/>
        <end position="699"/>
    </location>
</feature>
<dbReference type="InterPro" id="IPR008266">
    <property type="entry name" value="Tyr_kinase_AS"/>
</dbReference>
<evidence type="ECO:0000256" key="8">
    <source>
        <dbReference type="ARBA" id="ARBA00048679"/>
    </source>
</evidence>
<feature type="region of interest" description="Disordered" evidence="9">
    <location>
        <begin position="626"/>
        <end position="678"/>
    </location>
</feature>
<keyword evidence="4" id="KW-0547">Nucleotide-binding</keyword>
<evidence type="ECO:0000313" key="12">
    <source>
        <dbReference type="Proteomes" id="UP000030645"/>
    </source>
</evidence>
<dbReference type="SUPFAM" id="SSF56112">
    <property type="entry name" value="Protein kinase-like (PK-like)"/>
    <property type="match status" value="1"/>
</dbReference>
<keyword evidence="3" id="KW-0808">Transferase</keyword>
<dbReference type="eggNOG" id="KOG1187">
    <property type="taxonomic scope" value="Eukaryota"/>
</dbReference>
<keyword evidence="6" id="KW-0067">ATP-binding</keyword>
<dbReference type="PROSITE" id="PS00109">
    <property type="entry name" value="PROTEIN_KINASE_TYR"/>
    <property type="match status" value="1"/>
</dbReference>
<evidence type="ECO:0000256" key="1">
    <source>
        <dbReference type="ARBA" id="ARBA00012513"/>
    </source>
</evidence>
<dbReference type="InterPro" id="IPR011009">
    <property type="entry name" value="Kinase-like_dom_sf"/>
</dbReference>
<evidence type="ECO:0000256" key="5">
    <source>
        <dbReference type="ARBA" id="ARBA00022777"/>
    </source>
</evidence>
<dbReference type="Pfam" id="PF07714">
    <property type="entry name" value="PK_Tyr_Ser-Thr"/>
    <property type="match status" value="1"/>
</dbReference>
<organism evidence="11 12">
    <name type="scientific">Morus notabilis</name>
    <dbReference type="NCBI Taxonomy" id="981085"/>
    <lineage>
        <taxon>Eukaryota</taxon>
        <taxon>Viridiplantae</taxon>
        <taxon>Streptophyta</taxon>
        <taxon>Embryophyta</taxon>
        <taxon>Tracheophyta</taxon>
        <taxon>Spermatophyta</taxon>
        <taxon>Magnoliopsida</taxon>
        <taxon>eudicotyledons</taxon>
        <taxon>Gunneridae</taxon>
        <taxon>Pentapetalae</taxon>
        <taxon>rosids</taxon>
        <taxon>fabids</taxon>
        <taxon>Rosales</taxon>
        <taxon>Moraceae</taxon>
        <taxon>Moreae</taxon>
        <taxon>Morus</taxon>
    </lineage>
</organism>
<accession>W9SCQ5</accession>
<dbReference type="Proteomes" id="UP000030645">
    <property type="component" value="Unassembled WGS sequence"/>
</dbReference>
<dbReference type="EC" id="2.7.11.1" evidence="1"/>
<keyword evidence="5 11" id="KW-0418">Kinase</keyword>
<comment type="catalytic activity">
    <reaction evidence="7">
        <text>L-threonyl-[protein] + ATP = O-phospho-L-threonyl-[protein] + ADP + H(+)</text>
        <dbReference type="Rhea" id="RHEA:46608"/>
        <dbReference type="Rhea" id="RHEA-COMP:11060"/>
        <dbReference type="Rhea" id="RHEA-COMP:11605"/>
        <dbReference type="ChEBI" id="CHEBI:15378"/>
        <dbReference type="ChEBI" id="CHEBI:30013"/>
        <dbReference type="ChEBI" id="CHEBI:30616"/>
        <dbReference type="ChEBI" id="CHEBI:61977"/>
        <dbReference type="ChEBI" id="CHEBI:456216"/>
        <dbReference type="EC" id="2.7.11.1"/>
    </reaction>
</comment>
<keyword evidence="12" id="KW-1185">Reference proteome</keyword>
<evidence type="ECO:0000259" key="10">
    <source>
        <dbReference type="PROSITE" id="PS50011"/>
    </source>
</evidence>
<dbReference type="PROSITE" id="PS50011">
    <property type="entry name" value="PROTEIN_KINASE_DOM"/>
    <property type="match status" value="1"/>
</dbReference>
<dbReference type="EMBL" id="KE345949">
    <property type="protein sequence ID" value="EXC21746.1"/>
    <property type="molecule type" value="Genomic_DNA"/>
</dbReference>
<gene>
    <name evidence="11" type="ORF">L484_006460</name>
</gene>
<evidence type="ECO:0000256" key="6">
    <source>
        <dbReference type="ARBA" id="ARBA00022840"/>
    </source>
</evidence>
<evidence type="ECO:0000256" key="9">
    <source>
        <dbReference type="SAM" id="MobiDB-lite"/>
    </source>
</evidence>
<dbReference type="InterPro" id="IPR000719">
    <property type="entry name" value="Prot_kinase_dom"/>
</dbReference>
<dbReference type="Gene3D" id="1.10.510.10">
    <property type="entry name" value="Transferase(Phosphotransferase) domain 1"/>
    <property type="match status" value="1"/>
</dbReference>
<name>W9SCQ5_9ROSA</name>
<dbReference type="PANTHER" id="PTHR47989:SF37">
    <property type="entry name" value="INACTIVE PROTEIN KINASE SELMODRAFT_444075"/>
    <property type="match status" value="1"/>
</dbReference>
<reference evidence="12" key="1">
    <citation type="submission" date="2013-01" db="EMBL/GenBank/DDBJ databases">
        <title>Draft Genome Sequence of a Mulberry Tree, Morus notabilis C.K. Schneid.</title>
        <authorList>
            <person name="He N."/>
            <person name="Zhao S."/>
        </authorList>
    </citation>
    <scope>NUCLEOTIDE SEQUENCE</scope>
</reference>
<evidence type="ECO:0000313" key="11">
    <source>
        <dbReference type="EMBL" id="EXC21746.1"/>
    </source>
</evidence>
<feature type="compositionally biased region" description="Polar residues" evidence="9">
    <location>
        <begin position="626"/>
        <end position="646"/>
    </location>
</feature>
<comment type="catalytic activity">
    <reaction evidence="8">
        <text>L-seryl-[protein] + ATP = O-phospho-L-seryl-[protein] + ADP + H(+)</text>
        <dbReference type="Rhea" id="RHEA:17989"/>
        <dbReference type="Rhea" id="RHEA-COMP:9863"/>
        <dbReference type="Rhea" id="RHEA-COMP:11604"/>
        <dbReference type="ChEBI" id="CHEBI:15378"/>
        <dbReference type="ChEBI" id="CHEBI:29999"/>
        <dbReference type="ChEBI" id="CHEBI:30616"/>
        <dbReference type="ChEBI" id="CHEBI:83421"/>
        <dbReference type="ChEBI" id="CHEBI:456216"/>
        <dbReference type="EC" id="2.7.11.1"/>
    </reaction>
</comment>
<evidence type="ECO:0000256" key="2">
    <source>
        <dbReference type="ARBA" id="ARBA00022527"/>
    </source>
</evidence>
<proteinExistence type="predicted"/>
<dbReference type="GO" id="GO:0004674">
    <property type="term" value="F:protein serine/threonine kinase activity"/>
    <property type="evidence" value="ECO:0007669"/>
    <property type="project" value="UniProtKB-KW"/>
</dbReference>
<dbReference type="PANTHER" id="PTHR47989">
    <property type="entry name" value="OS01G0750732 PROTEIN"/>
    <property type="match status" value="1"/>
</dbReference>
<dbReference type="FunFam" id="1.10.510.10:FF:001023">
    <property type="entry name" value="Os07g0541700 protein"/>
    <property type="match status" value="1"/>
</dbReference>
<evidence type="ECO:0000256" key="4">
    <source>
        <dbReference type="ARBA" id="ARBA00022741"/>
    </source>
</evidence>
<sequence length="699" mass="77845">MEGDIILVAVDASKEITDCALEWAVRNVASASDSLILLALLPSQTCLLKKFGIGCSKKGSSSDDIVLINGVHHDVFERINNVFSHMMQELCSAHDLMQVHTEVKIVADVQLSLVALKAKELQATWVILDRHLKRESDYCVKLLNCNIVLMDHAMPKILKAVNLPTVKSFNKGNHQIDESENDMSGLVPRKFHDYISNVTTQSSLDAESPIFDTDMSCSLSSPSTSNLIPYKNFLDLNSQYFHEKVEAQVTFKKSHLHSKFQPFNKASNFVTGKSHPKLLANNPLYEKNNSFDGISEIDISKEMEEVYGNITQKAIVPPRRSVDSASLRQNLGSSHSSKHMITIRDSISDNKTEPLVESSTSPTINRTSSVRKAMSLYIKQPPNPPPLCSICKHNAPIFGKSPRKFSFKEIERATNGFSSENFLAEGGFGPVHKGVLPDGQVVAVKQHKMLSAQGASEFCSEVEVLSCAQHRNLVMLVGYCTETEWLLVYEFACNGSLDKHLYGTERKELMSWENRMKVAIGAARGLRYLHEDCRVGCIVHRDFRPNNILLTHDFEPMVGDFGLARWQVDGQSAEETRVIGALGYLAPEYTQSGLITEKADVYAFGVVLLELLSGFNVTEFSRRTGQQQKPSLCSSQDANSSQATDQPSPPRISGRRENQHSTIKPKNLSKNQPEVDDSEEYQAYLRNSLAKFVQNLNGN</sequence>
<dbReference type="AlphaFoldDB" id="W9SCQ5"/>
<dbReference type="InterPro" id="IPR001245">
    <property type="entry name" value="Ser-Thr/Tyr_kinase_cat_dom"/>
</dbReference>
<dbReference type="STRING" id="981085.W9SCQ5"/>
<keyword evidence="2" id="KW-0723">Serine/threonine-protein kinase</keyword>
<evidence type="ECO:0000256" key="7">
    <source>
        <dbReference type="ARBA" id="ARBA00047899"/>
    </source>
</evidence>
<feature type="compositionally biased region" description="Polar residues" evidence="9">
    <location>
        <begin position="660"/>
        <end position="672"/>
    </location>
</feature>
<dbReference type="FunFam" id="3.30.200.20:FF:000162">
    <property type="entry name" value="Adenine nucleotide alpha hydrolase-like domain kinase"/>
    <property type="match status" value="1"/>
</dbReference>
<dbReference type="Gene3D" id="3.30.200.20">
    <property type="entry name" value="Phosphorylase Kinase, domain 1"/>
    <property type="match status" value="1"/>
</dbReference>
<protein>
    <recommendedName>
        <fullName evidence="1">non-specific serine/threonine protein kinase</fullName>
        <ecNumber evidence="1">2.7.11.1</ecNumber>
    </recommendedName>
</protein>
<evidence type="ECO:0000256" key="3">
    <source>
        <dbReference type="ARBA" id="ARBA00022679"/>
    </source>
</evidence>